<evidence type="ECO:0000256" key="6">
    <source>
        <dbReference type="SAM" id="MobiDB-lite"/>
    </source>
</evidence>
<comment type="subcellular location">
    <subcellularLocation>
        <location evidence="1">Cell membrane</location>
        <topology evidence="1">Multi-pass membrane protein</topology>
    </subcellularLocation>
</comment>
<evidence type="ECO:0000256" key="7">
    <source>
        <dbReference type="SAM" id="Phobius"/>
    </source>
</evidence>
<protein>
    <submittedName>
        <fullName evidence="8">Amino acid permease</fullName>
    </submittedName>
</protein>
<feature type="transmembrane region" description="Helical" evidence="7">
    <location>
        <begin position="46"/>
        <end position="65"/>
    </location>
</feature>
<feature type="transmembrane region" description="Helical" evidence="7">
    <location>
        <begin position="416"/>
        <end position="433"/>
    </location>
</feature>
<dbReference type="PANTHER" id="PTHR42770">
    <property type="entry name" value="AMINO ACID TRANSPORTER-RELATED"/>
    <property type="match status" value="1"/>
</dbReference>
<feature type="transmembrane region" description="Helical" evidence="7">
    <location>
        <begin position="132"/>
        <end position="149"/>
    </location>
</feature>
<feature type="region of interest" description="Disordered" evidence="6">
    <location>
        <begin position="440"/>
        <end position="461"/>
    </location>
</feature>
<keyword evidence="4 7" id="KW-1133">Transmembrane helix</keyword>
<feature type="transmembrane region" description="Helical" evidence="7">
    <location>
        <begin position="161"/>
        <end position="179"/>
    </location>
</feature>
<proteinExistence type="predicted"/>
<evidence type="ECO:0000256" key="2">
    <source>
        <dbReference type="ARBA" id="ARBA00022475"/>
    </source>
</evidence>
<feature type="transmembrane region" description="Helical" evidence="7">
    <location>
        <begin position="191"/>
        <end position="209"/>
    </location>
</feature>
<dbReference type="RefSeq" id="WP_089878867.1">
    <property type="nucleotide sequence ID" value="NZ_FOYS01000002.1"/>
</dbReference>
<accession>A0A1I6GVP0</accession>
<dbReference type="GO" id="GO:0022857">
    <property type="term" value="F:transmembrane transporter activity"/>
    <property type="evidence" value="ECO:0007669"/>
    <property type="project" value="InterPro"/>
</dbReference>
<dbReference type="Pfam" id="PF13520">
    <property type="entry name" value="AA_permease_2"/>
    <property type="match status" value="1"/>
</dbReference>
<keyword evidence="5 7" id="KW-0472">Membrane</keyword>
<feature type="transmembrane region" description="Helical" evidence="7">
    <location>
        <begin position="331"/>
        <end position="352"/>
    </location>
</feature>
<sequence length="461" mass="47982">MSKAGERAPVTSLTLLDATMVGIGAMIGAGIFVLTGLAVDISGPAALVAFALNGGVTAFTALSYAELAAAIPRNGGGYAYVREVFSAPVAFVMGWTRWFTYMIAGSLYALGFASNFVEFGHIYGVGLPGPPVAYALGAVVVLVALNALSTEASGRGETAITLVKIAILGVFVAFGLTAAEVGEFDPLFTEGALAVLPAMGLTFIAFQGYDLIATVTEEVENPQKNIPRAILLSVLVTVVVYLLVVFVAIGTLGAEQLAGAGETAIAQAAEGFMPAFPVIGTGAALIAFGAVFSTISALNAVVIGSSRVAFAMGRERQLPAALGRFHHRYGTPLVAILASAVVMLVAVVVVPIRIVGNLASLFSLLGFVIVNVALIRLRRRQPDLRRPFEVPFYPVTPILGIVCNLLLGLFIDPFTWALALGWLAFGGGVYLLLSRRAGPATPTDVEIQPAEPLDTPKETED</sequence>
<feature type="transmembrane region" description="Helical" evidence="7">
    <location>
        <begin position="358"/>
        <end position="378"/>
    </location>
</feature>
<feature type="transmembrane region" description="Helical" evidence="7">
    <location>
        <begin position="229"/>
        <end position="249"/>
    </location>
</feature>
<keyword evidence="3 7" id="KW-0812">Transmembrane</keyword>
<dbReference type="InterPro" id="IPR050367">
    <property type="entry name" value="APC_superfamily"/>
</dbReference>
<dbReference type="STRING" id="555875.SAMN04488124_1582"/>
<feature type="transmembrane region" description="Helical" evidence="7">
    <location>
        <begin position="283"/>
        <end position="310"/>
    </location>
</feature>
<reference evidence="9" key="1">
    <citation type="submission" date="2016-10" db="EMBL/GenBank/DDBJ databases">
        <authorList>
            <person name="Varghese N."/>
            <person name="Submissions S."/>
        </authorList>
    </citation>
    <scope>NUCLEOTIDE SEQUENCE [LARGE SCALE GENOMIC DNA]</scope>
    <source>
        <strain evidence="9">CGMCC 1.8711</strain>
    </source>
</reference>
<dbReference type="PANTHER" id="PTHR42770:SF11">
    <property type="entry name" value="INNER MEMBRANE TRANSPORT PROTEIN YBAT"/>
    <property type="match status" value="1"/>
</dbReference>
<dbReference type="InterPro" id="IPR002293">
    <property type="entry name" value="AA/rel_permease1"/>
</dbReference>
<gene>
    <name evidence="8" type="ORF">SAMN04488124_1582</name>
</gene>
<feature type="transmembrane region" description="Helical" evidence="7">
    <location>
        <begin position="390"/>
        <end position="410"/>
    </location>
</feature>
<dbReference type="Gene3D" id="1.20.1740.10">
    <property type="entry name" value="Amino acid/polyamine transporter I"/>
    <property type="match status" value="1"/>
</dbReference>
<dbReference type="OrthoDB" id="43026at2157"/>
<dbReference type="GO" id="GO:0005886">
    <property type="term" value="C:plasma membrane"/>
    <property type="evidence" value="ECO:0007669"/>
    <property type="project" value="UniProtKB-SubCell"/>
</dbReference>
<evidence type="ECO:0000256" key="4">
    <source>
        <dbReference type="ARBA" id="ARBA00022989"/>
    </source>
</evidence>
<dbReference type="Proteomes" id="UP000243250">
    <property type="component" value="Unassembled WGS sequence"/>
</dbReference>
<name>A0A1I6GVP0_9EURY</name>
<organism evidence="8 9">
    <name type="scientific">Halogeometricum limi</name>
    <dbReference type="NCBI Taxonomy" id="555875"/>
    <lineage>
        <taxon>Archaea</taxon>
        <taxon>Methanobacteriati</taxon>
        <taxon>Methanobacteriota</taxon>
        <taxon>Stenosarchaea group</taxon>
        <taxon>Halobacteria</taxon>
        <taxon>Halobacteriales</taxon>
        <taxon>Haloferacaceae</taxon>
        <taxon>Halogeometricum</taxon>
    </lineage>
</organism>
<keyword evidence="9" id="KW-1185">Reference proteome</keyword>
<evidence type="ECO:0000256" key="3">
    <source>
        <dbReference type="ARBA" id="ARBA00022692"/>
    </source>
</evidence>
<evidence type="ECO:0000256" key="5">
    <source>
        <dbReference type="ARBA" id="ARBA00023136"/>
    </source>
</evidence>
<feature type="transmembrane region" description="Helical" evidence="7">
    <location>
        <begin position="20"/>
        <end position="39"/>
    </location>
</feature>
<evidence type="ECO:0000313" key="8">
    <source>
        <dbReference type="EMBL" id="SFR46151.1"/>
    </source>
</evidence>
<evidence type="ECO:0000313" key="9">
    <source>
        <dbReference type="Proteomes" id="UP000243250"/>
    </source>
</evidence>
<dbReference type="EMBL" id="FOYS01000002">
    <property type="protein sequence ID" value="SFR46151.1"/>
    <property type="molecule type" value="Genomic_DNA"/>
</dbReference>
<dbReference type="PIRSF" id="PIRSF006060">
    <property type="entry name" value="AA_transporter"/>
    <property type="match status" value="1"/>
</dbReference>
<evidence type="ECO:0000256" key="1">
    <source>
        <dbReference type="ARBA" id="ARBA00004651"/>
    </source>
</evidence>
<dbReference type="AlphaFoldDB" id="A0A1I6GVP0"/>
<keyword evidence="2" id="KW-1003">Cell membrane</keyword>